<dbReference type="Proteomes" id="UP001162992">
    <property type="component" value="Chromosome 6"/>
</dbReference>
<gene>
    <name evidence="1" type="ORF">O6H91_06G068200</name>
</gene>
<sequence length="120" mass="13730">MHISSSRSPTEVCKDSLEVWTTSQHRAPNHSSKTTLLPIFRCIPQLMTNGCHRLACIKATYCSFPLKFCLQGSDLQTLPSELNMCPYPSKIDLQRFTTMLQCPQDKGKSYCRFYSSKLFQ</sequence>
<proteinExistence type="predicted"/>
<keyword evidence="2" id="KW-1185">Reference proteome</keyword>
<protein>
    <submittedName>
        <fullName evidence="1">Uncharacterized protein</fullName>
    </submittedName>
</protein>
<organism evidence="1 2">
    <name type="scientific">Diphasiastrum complanatum</name>
    <name type="common">Issler's clubmoss</name>
    <name type="synonym">Lycopodium complanatum</name>
    <dbReference type="NCBI Taxonomy" id="34168"/>
    <lineage>
        <taxon>Eukaryota</taxon>
        <taxon>Viridiplantae</taxon>
        <taxon>Streptophyta</taxon>
        <taxon>Embryophyta</taxon>
        <taxon>Tracheophyta</taxon>
        <taxon>Lycopodiopsida</taxon>
        <taxon>Lycopodiales</taxon>
        <taxon>Lycopodiaceae</taxon>
        <taxon>Lycopodioideae</taxon>
        <taxon>Diphasiastrum</taxon>
    </lineage>
</organism>
<evidence type="ECO:0000313" key="1">
    <source>
        <dbReference type="EMBL" id="KAJ7552739.1"/>
    </source>
</evidence>
<name>A0ACC2DER7_DIPCM</name>
<reference evidence="2" key="1">
    <citation type="journal article" date="2024" name="Proc. Natl. Acad. Sci. U.S.A.">
        <title>Extraordinary preservation of gene collinearity over three hundred million years revealed in homosporous lycophytes.</title>
        <authorList>
            <person name="Li C."/>
            <person name="Wickell D."/>
            <person name="Kuo L.Y."/>
            <person name="Chen X."/>
            <person name="Nie B."/>
            <person name="Liao X."/>
            <person name="Peng D."/>
            <person name="Ji J."/>
            <person name="Jenkins J."/>
            <person name="Williams M."/>
            <person name="Shu S."/>
            <person name="Plott C."/>
            <person name="Barry K."/>
            <person name="Rajasekar S."/>
            <person name="Grimwood J."/>
            <person name="Han X."/>
            <person name="Sun S."/>
            <person name="Hou Z."/>
            <person name="He W."/>
            <person name="Dai G."/>
            <person name="Sun C."/>
            <person name="Schmutz J."/>
            <person name="Leebens-Mack J.H."/>
            <person name="Li F.W."/>
            <person name="Wang L."/>
        </authorList>
    </citation>
    <scope>NUCLEOTIDE SEQUENCE [LARGE SCALE GENOMIC DNA]</scope>
    <source>
        <strain evidence="2">cv. PW_Plant_1</strain>
    </source>
</reference>
<comment type="caution">
    <text evidence="1">The sequence shown here is derived from an EMBL/GenBank/DDBJ whole genome shotgun (WGS) entry which is preliminary data.</text>
</comment>
<dbReference type="EMBL" id="CM055097">
    <property type="protein sequence ID" value="KAJ7552739.1"/>
    <property type="molecule type" value="Genomic_DNA"/>
</dbReference>
<accession>A0ACC2DER7</accession>
<evidence type="ECO:0000313" key="2">
    <source>
        <dbReference type="Proteomes" id="UP001162992"/>
    </source>
</evidence>